<organism evidence="7 8">
    <name type="scientific">Spelaeicoccus albus</name>
    <dbReference type="NCBI Taxonomy" id="1280376"/>
    <lineage>
        <taxon>Bacteria</taxon>
        <taxon>Bacillati</taxon>
        <taxon>Actinomycetota</taxon>
        <taxon>Actinomycetes</taxon>
        <taxon>Micrococcales</taxon>
        <taxon>Brevibacteriaceae</taxon>
        <taxon>Spelaeicoccus</taxon>
    </lineage>
</organism>
<feature type="binding site" evidence="3">
    <location>
        <position position="285"/>
    </location>
    <ligand>
        <name>Zn(2+)</name>
        <dbReference type="ChEBI" id="CHEBI:29105"/>
    </ligand>
</feature>
<dbReference type="GO" id="GO:0046872">
    <property type="term" value="F:metal ion binding"/>
    <property type="evidence" value="ECO:0007669"/>
    <property type="project" value="UniProtKB-KW"/>
</dbReference>
<keyword evidence="8" id="KW-1185">Reference proteome</keyword>
<dbReference type="NCBIfam" id="TIGR00157">
    <property type="entry name" value="ribosome small subunit-dependent GTPase A"/>
    <property type="match status" value="1"/>
</dbReference>
<evidence type="ECO:0000259" key="5">
    <source>
        <dbReference type="PROSITE" id="PS50936"/>
    </source>
</evidence>
<dbReference type="Pfam" id="PF03193">
    <property type="entry name" value="RsgA_GTPase"/>
    <property type="match status" value="1"/>
</dbReference>
<dbReference type="PANTHER" id="PTHR32120:SF11">
    <property type="entry name" value="SMALL RIBOSOMAL SUBUNIT BIOGENESIS GTPASE RSGA 1, MITOCHONDRIAL-RELATED"/>
    <property type="match status" value="1"/>
</dbReference>
<feature type="binding site" evidence="3">
    <location>
        <position position="291"/>
    </location>
    <ligand>
        <name>Zn(2+)</name>
        <dbReference type="ChEBI" id="CHEBI:29105"/>
    </ligand>
</feature>
<dbReference type="InterPro" id="IPR027417">
    <property type="entry name" value="P-loop_NTPase"/>
</dbReference>
<evidence type="ECO:0000256" key="1">
    <source>
        <dbReference type="ARBA" id="ARBA00022741"/>
    </source>
</evidence>
<evidence type="ECO:0000313" key="7">
    <source>
        <dbReference type="EMBL" id="NYI68120.1"/>
    </source>
</evidence>
<comment type="subcellular location">
    <subcellularLocation>
        <location evidence="3">Cytoplasm</location>
    </subcellularLocation>
</comment>
<dbReference type="GO" id="GO:0005737">
    <property type="term" value="C:cytoplasm"/>
    <property type="evidence" value="ECO:0007669"/>
    <property type="project" value="UniProtKB-SubCell"/>
</dbReference>
<dbReference type="EC" id="3.6.1.-" evidence="3"/>
<dbReference type="EMBL" id="JACBZP010000001">
    <property type="protein sequence ID" value="NYI68120.1"/>
    <property type="molecule type" value="Genomic_DNA"/>
</dbReference>
<keyword evidence="2 3" id="KW-0342">GTP-binding</keyword>
<dbReference type="HAMAP" id="MF_01820">
    <property type="entry name" value="GTPase_RsgA"/>
    <property type="match status" value="1"/>
</dbReference>
<sequence>MRIRPNRHGTRPRTKDRPSYSDARTGRIITVDRGRYTALVDEDQADERTVTAVRAKELRRRPVVVGDSVGLVGDLSGADGSLARLVRIHDRSTVLRRSADDGDSSERVLVANADQLVVVTAAADPQPRPRLIDRTLAAAFDAGMDAVICVTKTDLAPSDALTELYAGVDVPVLSTAAPHGPGVCGLDELAALLADRTSVFVGHSGVGKSTLINALVPAAHRATGSVNAVTGRGRHTSSSAIGLRLPDTHGWVIDTPGVRSFGLAHVTPETLLAAFTDLADGATGCPKGCTHQADAPGCALDAWVDGGHAGPEGHARLDSFRRLVGSVQAGSVQV</sequence>
<keyword evidence="3" id="KW-0690">Ribosome biogenesis</keyword>
<evidence type="ECO:0000256" key="4">
    <source>
        <dbReference type="SAM" id="MobiDB-lite"/>
    </source>
</evidence>
<keyword evidence="1 3" id="KW-0547">Nucleotide-binding</keyword>
<keyword evidence="3" id="KW-0963">Cytoplasm</keyword>
<dbReference type="GO" id="GO:0003924">
    <property type="term" value="F:GTPase activity"/>
    <property type="evidence" value="ECO:0007669"/>
    <property type="project" value="UniProtKB-UniRule"/>
</dbReference>
<evidence type="ECO:0000259" key="6">
    <source>
        <dbReference type="PROSITE" id="PS51721"/>
    </source>
</evidence>
<feature type="binding site" evidence="3">
    <location>
        <begin position="151"/>
        <end position="154"/>
    </location>
    <ligand>
        <name>GTP</name>
        <dbReference type="ChEBI" id="CHEBI:37565"/>
    </ligand>
</feature>
<dbReference type="GO" id="GO:0019843">
    <property type="term" value="F:rRNA binding"/>
    <property type="evidence" value="ECO:0007669"/>
    <property type="project" value="UniProtKB-KW"/>
</dbReference>
<dbReference type="Gene3D" id="1.10.40.50">
    <property type="entry name" value="Probable gtpase engc, domain 3"/>
    <property type="match status" value="1"/>
</dbReference>
<proteinExistence type="inferred from homology"/>
<keyword evidence="3" id="KW-0862">Zinc</keyword>
<dbReference type="InterPro" id="IPR004881">
    <property type="entry name" value="Ribosome_biogen_GTPase_RsgA"/>
</dbReference>
<dbReference type="CDD" id="cd01854">
    <property type="entry name" value="YjeQ_EngC"/>
    <property type="match status" value="1"/>
</dbReference>
<comment type="subunit">
    <text evidence="3">Monomer. Associates with 30S ribosomal subunit, binds 16S rRNA.</text>
</comment>
<comment type="cofactor">
    <cofactor evidence="3">
        <name>Zn(2+)</name>
        <dbReference type="ChEBI" id="CHEBI:29105"/>
    </cofactor>
    <text evidence="3">Binds 1 zinc ion per subunit.</text>
</comment>
<evidence type="ECO:0000256" key="3">
    <source>
        <dbReference type="HAMAP-Rule" id="MF_01820"/>
    </source>
</evidence>
<evidence type="ECO:0000313" key="8">
    <source>
        <dbReference type="Proteomes" id="UP000539111"/>
    </source>
</evidence>
<dbReference type="InterPro" id="IPR030378">
    <property type="entry name" value="G_CP_dom"/>
</dbReference>
<dbReference type="GO" id="GO:0042274">
    <property type="term" value="P:ribosomal small subunit biogenesis"/>
    <property type="evidence" value="ECO:0007669"/>
    <property type="project" value="UniProtKB-UniRule"/>
</dbReference>
<dbReference type="InterPro" id="IPR010914">
    <property type="entry name" value="RsgA_GTPase_dom"/>
</dbReference>
<comment type="caution">
    <text evidence="7">The sequence shown here is derived from an EMBL/GenBank/DDBJ whole genome shotgun (WGS) entry which is preliminary data.</text>
</comment>
<keyword evidence="3" id="KW-0699">rRNA-binding</keyword>
<evidence type="ECO:0000256" key="2">
    <source>
        <dbReference type="ARBA" id="ARBA00023134"/>
    </source>
</evidence>
<dbReference type="Gene3D" id="3.40.50.300">
    <property type="entry name" value="P-loop containing nucleotide triphosphate hydrolases"/>
    <property type="match status" value="1"/>
</dbReference>
<accession>A0A7Z0II25</accession>
<dbReference type="PANTHER" id="PTHR32120">
    <property type="entry name" value="SMALL RIBOSOMAL SUBUNIT BIOGENESIS GTPASE RSGA"/>
    <property type="match status" value="1"/>
</dbReference>
<dbReference type="PROSITE" id="PS50936">
    <property type="entry name" value="ENGC_GTPASE"/>
    <property type="match status" value="1"/>
</dbReference>
<feature type="binding site" evidence="3">
    <location>
        <position position="289"/>
    </location>
    <ligand>
        <name>Zn(2+)</name>
        <dbReference type="ChEBI" id="CHEBI:29105"/>
    </ligand>
</feature>
<dbReference type="GO" id="GO:0005525">
    <property type="term" value="F:GTP binding"/>
    <property type="evidence" value="ECO:0007669"/>
    <property type="project" value="UniProtKB-UniRule"/>
</dbReference>
<keyword evidence="3" id="KW-0479">Metal-binding</keyword>
<comment type="function">
    <text evidence="3">One of several proteins that assist in the late maturation steps of the functional core of the 30S ribosomal subunit. Helps release RbfA from mature subunits. May play a role in the assembly of ribosomal proteins into the subunit. Circularly permuted GTPase that catalyzes slow GTP hydrolysis, GTPase activity is stimulated by the 30S ribosomal subunit.</text>
</comment>
<comment type="similarity">
    <text evidence="3">Belongs to the TRAFAC class YlqF/YawG GTPase family. RsgA subfamily.</text>
</comment>
<dbReference type="Proteomes" id="UP000539111">
    <property type="component" value="Unassembled WGS sequence"/>
</dbReference>
<dbReference type="PROSITE" id="PS51721">
    <property type="entry name" value="G_CP"/>
    <property type="match status" value="1"/>
</dbReference>
<dbReference type="SUPFAM" id="SSF52540">
    <property type="entry name" value="P-loop containing nucleoside triphosphate hydrolases"/>
    <property type="match status" value="1"/>
</dbReference>
<feature type="binding site" evidence="3">
    <location>
        <position position="298"/>
    </location>
    <ligand>
        <name>Zn(2+)</name>
        <dbReference type="ChEBI" id="CHEBI:29105"/>
    </ligand>
</feature>
<keyword evidence="3 7" id="KW-0378">Hydrolase</keyword>
<feature type="compositionally biased region" description="Basic residues" evidence="4">
    <location>
        <begin position="1"/>
        <end position="12"/>
    </location>
</feature>
<dbReference type="AlphaFoldDB" id="A0A7Z0II25"/>
<feature type="domain" description="CP-type G" evidence="6">
    <location>
        <begin position="102"/>
        <end position="261"/>
    </location>
</feature>
<reference evidence="7 8" key="1">
    <citation type="submission" date="2020-07" db="EMBL/GenBank/DDBJ databases">
        <title>Sequencing the genomes of 1000 actinobacteria strains.</title>
        <authorList>
            <person name="Klenk H.-P."/>
        </authorList>
    </citation>
    <scope>NUCLEOTIDE SEQUENCE [LARGE SCALE GENOMIC DNA]</scope>
    <source>
        <strain evidence="7 8">DSM 26341</strain>
    </source>
</reference>
<feature type="domain" description="EngC GTPase" evidence="5">
    <location>
        <begin position="111"/>
        <end position="259"/>
    </location>
</feature>
<feature type="region of interest" description="Disordered" evidence="4">
    <location>
        <begin position="1"/>
        <end position="24"/>
    </location>
</feature>
<dbReference type="RefSeq" id="WP_237248958.1">
    <property type="nucleotide sequence ID" value="NZ_JACBZP010000001.1"/>
</dbReference>
<protein>
    <recommendedName>
        <fullName evidence="3">Small ribosomal subunit biogenesis GTPase RsgA</fullName>
        <ecNumber evidence="3">3.6.1.-</ecNumber>
    </recommendedName>
</protein>
<keyword evidence="3" id="KW-0694">RNA-binding</keyword>
<feature type="binding site" evidence="3">
    <location>
        <begin position="202"/>
        <end position="210"/>
    </location>
    <ligand>
        <name>GTP</name>
        <dbReference type="ChEBI" id="CHEBI:37565"/>
    </ligand>
</feature>
<gene>
    <name evidence="3" type="primary">rsgA</name>
    <name evidence="7" type="ORF">BJY26_002426</name>
</gene>
<name>A0A7Z0II25_9MICO</name>